<reference evidence="1 2" key="1">
    <citation type="submission" date="2008-05" db="EMBL/GenBank/DDBJ databases">
        <title>Complete sequence of Chlorobium limicola DSM 245.</title>
        <authorList>
            <consortium name="US DOE Joint Genome Institute"/>
            <person name="Lucas S."/>
            <person name="Copeland A."/>
            <person name="Lapidus A."/>
            <person name="Glavina del Rio T."/>
            <person name="Dalin E."/>
            <person name="Tice H."/>
            <person name="Bruce D."/>
            <person name="Goodwin L."/>
            <person name="Pitluck S."/>
            <person name="Schmutz J."/>
            <person name="Larimer F."/>
            <person name="Land M."/>
            <person name="Hauser L."/>
            <person name="Kyrpides N."/>
            <person name="Ovchinnikova G."/>
            <person name="Zhao F."/>
            <person name="Li T."/>
            <person name="Liu Z."/>
            <person name="Overmann J."/>
            <person name="Bryant D.A."/>
            <person name="Richardson P."/>
        </authorList>
    </citation>
    <scope>NUCLEOTIDE SEQUENCE [LARGE SCALE GENOMIC DNA]</scope>
    <source>
        <strain evidence="2">DSM 245 / NBRC 103803 / 6330</strain>
    </source>
</reference>
<name>B3EI16_CHLL2</name>
<evidence type="ECO:0000313" key="1">
    <source>
        <dbReference type="EMBL" id="ACD91425.1"/>
    </source>
</evidence>
<sequence>MRPTSFDKFLMRCRIYQFWRFVVLNLKILKAVHHDKTA</sequence>
<gene>
    <name evidence="1" type="ordered locus">Clim_2404</name>
</gene>
<proteinExistence type="predicted"/>
<dbReference type="STRING" id="290315.Clim_2404"/>
<dbReference type="KEGG" id="cli:Clim_2404"/>
<protein>
    <submittedName>
        <fullName evidence="1">Uncharacterized protein</fullName>
    </submittedName>
</protein>
<evidence type="ECO:0000313" key="2">
    <source>
        <dbReference type="Proteomes" id="UP000008841"/>
    </source>
</evidence>
<dbReference type="HOGENOM" id="CLU_3326235_0_0_10"/>
<accession>B3EI16</accession>
<dbReference type="Proteomes" id="UP000008841">
    <property type="component" value="Chromosome"/>
</dbReference>
<dbReference type="AlphaFoldDB" id="B3EI16"/>
<organism evidence="1 2">
    <name type="scientific">Chlorobium limicola (strain DSM 245 / NBRC 103803 / 6330)</name>
    <dbReference type="NCBI Taxonomy" id="290315"/>
    <lineage>
        <taxon>Bacteria</taxon>
        <taxon>Pseudomonadati</taxon>
        <taxon>Chlorobiota</taxon>
        <taxon>Chlorobiia</taxon>
        <taxon>Chlorobiales</taxon>
        <taxon>Chlorobiaceae</taxon>
        <taxon>Chlorobium/Pelodictyon group</taxon>
        <taxon>Chlorobium</taxon>
    </lineage>
</organism>
<dbReference type="EMBL" id="CP001097">
    <property type="protein sequence ID" value="ACD91425.1"/>
    <property type="molecule type" value="Genomic_DNA"/>
</dbReference>